<evidence type="ECO:0000313" key="13">
    <source>
        <dbReference type="EMBL" id="QIK38916.1"/>
    </source>
</evidence>
<evidence type="ECO:0000313" key="14">
    <source>
        <dbReference type="Proteomes" id="UP000502699"/>
    </source>
</evidence>
<evidence type="ECO:0000256" key="12">
    <source>
        <dbReference type="SAM" id="MobiDB-lite"/>
    </source>
</evidence>
<comment type="function">
    <text evidence="10">Plays an important role in bacterial chemotaxis signal transduction pathway by accelerating the dephosphorylation of phosphorylated CheY (CheY-P).</text>
</comment>
<accession>A0A6G7VGB1</accession>
<evidence type="ECO:0000256" key="8">
    <source>
        <dbReference type="ARBA" id="ARBA00022912"/>
    </source>
</evidence>
<dbReference type="GO" id="GO:0009288">
    <property type="term" value="C:bacterial-type flagellum"/>
    <property type="evidence" value="ECO:0007669"/>
    <property type="project" value="InterPro"/>
</dbReference>
<dbReference type="EC" id="3.1.3.-" evidence="10"/>
<dbReference type="PANTHER" id="PTHR43693:SF1">
    <property type="entry name" value="PROTEIN PHOSPHATASE CHEZ"/>
    <property type="match status" value="1"/>
</dbReference>
<dbReference type="Gene3D" id="1.10.287.500">
    <property type="entry name" value="Helix hairpin bin"/>
    <property type="match status" value="1"/>
</dbReference>
<evidence type="ECO:0000256" key="3">
    <source>
        <dbReference type="ARBA" id="ARBA00018484"/>
    </source>
</evidence>
<evidence type="ECO:0000256" key="1">
    <source>
        <dbReference type="ARBA" id="ARBA00004496"/>
    </source>
</evidence>
<comment type="subcellular location">
    <subcellularLocation>
        <location evidence="1 10">Cytoplasm</location>
    </subcellularLocation>
</comment>
<sequence>MDNTGALDQDEERRTSQLELARQLVERLEASDREGADALIRQLRLPYEQQLFEELGKLTRDLHEALNSFRGDARLVELTRDHIPDAKERLNYVVAMTEQASHRTLNALDEAMPIADAIHNSALDLRDRWARFRNRELTIAEFRDLARALEGFFDSGIEETGRLKSLMSEILMAQDYQDLTGQIIRRVIRLVHEVEENLVELVRLSSGRLDLQRPAKPSESESESEPDTLSALRGHGPVVPNTQDATADVVSSQDDVDALLSSLGF</sequence>
<evidence type="ECO:0000256" key="6">
    <source>
        <dbReference type="ARBA" id="ARBA00022779"/>
    </source>
</evidence>
<dbReference type="GO" id="GO:0005737">
    <property type="term" value="C:cytoplasm"/>
    <property type="evidence" value="ECO:0007669"/>
    <property type="project" value="UniProtKB-SubCell"/>
</dbReference>
<evidence type="ECO:0000256" key="5">
    <source>
        <dbReference type="ARBA" id="ARBA00022500"/>
    </source>
</evidence>
<dbReference type="InterPro" id="IPR050992">
    <property type="entry name" value="CheZ_family_phosphatases"/>
</dbReference>
<dbReference type="InterPro" id="IPR007439">
    <property type="entry name" value="Chemotax_Pase_CheZ"/>
</dbReference>
<protein>
    <recommendedName>
        <fullName evidence="3 10">Protein phosphatase CheZ</fullName>
        <ecNumber evidence="10">3.1.3.-</ecNumber>
    </recommendedName>
    <alternativeName>
        <fullName evidence="9 10">Chemotaxis protein CheZ</fullName>
    </alternativeName>
</protein>
<dbReference type="Proteomes" id="UP000502699">
    <property type="component" value="Chromosome"/>
</dbReference>
<dbReference type="GO" id="GO:0050920">
    <property type="term" value="P:regulation of chemotaxis"/>
    <property type="evidence" value="ECO:0007669"/>
    <property type="project" value="InterPro"/>
</dbReference>
<dbReference type="KEGG" id="cjap:GWK36_14010"/>
<evidence type="ECO:0000256" key="11">
    <source>
        <dbReference type="PIRSR" id="PIRSR002884-1"/>
    </source>
</evidence>
<dbReference type="EMBL" id="CP048029">
    <property type="protein sequence ID" value="QIK38916.1"/>
    <property type="molecule type" value="Genomic_DNA"/>
</dbReference>
<dbReference type="AlphaFoldDB" id="A0A6G7VGB1"/>
<dbReference type="SUPFAM" id="SSF75708">
    <property type="entry name" value="Chemotaxis phosphatase CheZ"/>
    <property type="match status" value="1"/>
</dbReference>
<feature type="compositionally biased region" description="Basic and acidic residues" evidence="12">
    <location>
        <begin position="210"/>
        <end position="219"/>
    </location>
</feature>
<dbReference type="GO" id="GO:0097588">
    <property type="term" value="P:archaeal or bacterial-type flagellum-dependent cell motility"/>
    <property type="evidence" value="ECO:0007669"/>
    <property type="project" value="UniProtKB-KW"/>
</dbReference>
<feature type="site" description="Enhances dephosphorylation of CheY-P" evidence="11">
    <location>
        <position position="182"/>
    </location>
</feature>
<evidence type="ECO:0000256" key="2">
    <source>
        <dbReference type="ARBA" id="ARBA00005908"/>
    </source>
</evidence>
<gene>
    <name evidence="13" type="ORF">GWK36_14010</name>
</gene>
<name>A0A6G7VGB1_9GAMM</name>
<evidence type="ECO:0000256" key="10">
    <source>
        <dbReference type="PIRNR" id="PIRNR002884"/>
    </source>
</evidence>
<keyword evidence="7 10" id="KW-0378">Hydrolase</keyword>
<evidence type="ECO:0000256" key="4">
    <source>
        <dbReference type="ARBA" id="ARBA00022490"/>
    </source>
</evidence>
<keyword evidence="5 10" id="KW-0145">Chemotaxis</keyword>
<keyword evidence="6 10" id="KW-0283">Flagellar rotation</keyword>
<evidence type="ECO:0000256" key="7">
    <source>
        <dbReference type="ARBA" id="ARBA00022801"/>
    </source>
</evidence>
<dbReference type="PANTHER" id="PTHR43693">
    <property type="entry name" value="PROTEIN PHOSPHATASE CHEZ"/>
    <property type="match status" value="1"/>
</dbReference>
<keyword evidence="4 10" id="KW-0963">Cytoplasm</keyword>
<dbReference type="Pfam" id="PF04344">
    <property type="entry name" value="CheZ"/>
    <property type="match status" value="1"/>
</dbReference>
<dbReference type="PIRSF" id="PIRSF002884">
    <property type="entry name" value="CheZ"/>
    <property type="match status" value="1"/>
</dbReference>
<dbReference type="GO" id="GO:0004721">
    <property type="term" value="F:phosphoprotein phosphatase activity"/>
    <property type="evidence" value="ECO:0007669"/>
    <property type="project" value="UniProtKB-KW"/>
</dbReference>
<comment type="subunit">
    <text evidence="10">Homodimer.</text>
</comment>
<dbReference type="RefSeq" id="WP_166272048.1">
    <property type="nucleotide sequence ID" value="NZ_CP048029.1"/>
</dbReference>
<reference evidence="14" key="1">
    <citation type="submission" date="2020-01" db="EMBL/GenBank/DDBJ databases">
        <title>Caldichromatium gen. nov., sp. nov., a thermophilic purple sulfur bacterium member of the family Chromatiaceae isolated from Nakabusa hot spring, Japan.</title>
        <authorList>
            <person name="Saini M.K."/>
            <person name="Hanada S."/>
            <person name="Tank M."/>
        </authorList>
    </citation>
    <scope>NUCLEOTIDE SEQUENCE [LARGE SCALE GENOMIC DNA]</scope>
    <source>
        <strain evidence="14">No.7</strain>
    </source>
</reference>
<keyword evidence="8 10" id="KW-0904">Protein phosphatase</keyword>
<feature type="region of interest" description="Disordered" evidence="12">
    <location>
        <begin position="210"/>
        <end position="251"/>
    </location>
</feature>
<comment type="similarity">
    <text evidence="2 10">Belongs to the CheZ family.</text>
</comment>
<evidence type="ECO:0000256" key="9">
    <source>
        <dbReference type="ARBA" id="ARBA00029599"/>
    </source>
</evidence>
<keyword evidence="14" id="KW-1185">Reference proteome</keyword>
<dbReference type="GO" id="GO:0006935">
    <property type="term" value="P:chemotaxis"/>
    <property type="evidence" value="ECO:0007669"/>
    <property type="project" value="UniProtKB-KW"/>
</dbReference>
<organism evidence="13 14">
    <name type="scientific">Caldichromatium japonicum</name>
    <dbReference type="NCBI Taxonomy" id="2699430"/>
    <lineage>
        <taxon>Bacteria</taxon>
        <taxon>Pseudomonadati</taxon>
        <taxon>Pseudomonadota</taxon>
        <taxon>Gammaproteobacteria</taxon>
        <taxon>Chromatiales</taxon>
        <taxon>Chromatiaceae</taxon>
        <taxon>Caldichromatium</taxon>
    </lineage>
</organism>
<proteinExistence type="inferred from homology"/>